<evidence type="ECO:0000313" key="3">
    <source>
        <dbReference type="Proteomes" id="UP000324797"/>
    </source>
</evidence>
<dbReference type="PANTHER" id="PTHR35271:SF1">
    <property type="entry name" value="ABC TRANSPORTER, SUBSTRATE-BINDING LIPOPROTEIN"/>
    <property type="match status" value="1"/>
</dbReference>
<dbReference type="Gene3D" id="3.40.50.2300">
    <property type="match status" value="2"/>
</dbReference>
<organism evidence="2 3">
    <name type="scientific">Bradyrhizobium hipponense</name>
    <dbReference type="NCBI Taxonomy" id="2605638"/>
    <lineage>
        <taxon>Bacteria</taxon>
        <taxon>Pseudomonadati</taxon>
        <taxon>Pseudomonadota</taxon>
        <taxon>Alphaproteobacteria</taxon>
        <taxon>Hyphomicrobiales</taxon>
        <taxon>Nitrobacteraceae</taxon>
        <taxon>Bradyrhizobium</taxon>
    </lineage>
</organism>
<dbReference type="SUPFAM" id="SSF53822">
    <property type="entry name" value="Periplasmic binding protein-like I"/>
    <property type="match status" value="1"/>
</dbReference>
<evidence type="ECO:0000256" key="1">
    <source>
        <dbReference type="SAM" id="SignalP"/>
    </source>
</evidence>
<sequence length="324" mass="34732">MLMRRRVFVAALASAAVAWPLAGWPQQGKTWRIGYLMPGFIVGPDLKLFEVFKQELSTLGYVEGKNLIIDKRQAEGSIDRLPGLASELIALRPDVLVTIATPAIAAAQRATSTIPIVMTPATDPIGSGFVKSFARPGGNITGLANMYGDTTTKIFDVISSILPSARKIAILMSSNPTHPGLYEVSRAAAHTVGLSTVPIVAPTPADLEQAFQNIGRERCDAVFVVADPIRLKIVDLANAVPIPAIYQISEFVEAGALASYGPSLSIMFRRSAQYVDRIFKGGAPADMPVEQPTKFELVLNLKAANVLNLSIPEAIILQADKVIE</sequence>
<reference evidence="2 3" key="1">
    <citation type="submission" date="2019-08" db="EMBL/GenBank/DDBJ databases">
        <title>Bradyrhizobium hipponensis sp. nov., a rhizobium isolated from a Lupinus angustifolius root nodule in Tunisia.</title>
        <authorList>
            <person name="Off K."/>
            <person name="Rejili M."/>
            <person name="Mars M."/>
            <person name="Brachmann A."/>
            <person name="Marin M."/>
        </authorList>
    </citation>
    <scope>NUCLEOTIDE SEQUENCE [LARGE SCALE GENOMIC DNA]</scope>
    <source>
        <strain evidence="3">aSej3</strain>
    </source>
</reference>
<name>A0A5S4YLB2_9BRAD</name>
<proteinExistence type="predicted"/>
<feature type="signal peptide" evidence="1">
    <location>
        <begin position="1"/>
        <end position="18"/>
    </location>
</feature>
<keyword evidence="3" id="KW-1185">Reference proteome</keyword>
<feature type="chain" id="PRO_5024347482" evidence="1">
    <location>
        <begin position="19"/>
        <end position="324"/>
    </location>
</feature>
<evidence type="ECO:0000313" key="2">
    <source>
        <dbReference type="EMBL" id="TYO61109.1"/>
    </source>
</evidence>
<dbReference type="PANTHER" id="PTHR35271">
    <property type="entry name" value="ABC TRANSPORTER, SUBSTRATE-BINDING LIPOPROTEIN-RELATED"/>
    <property type="match status" value="1"/>
</dbReference>
<protein>
    <submittedName>
        <fullName evidence="2">ABC transporter substrate-binding protein</fullName>
    </submittedName>
</protein>
<keyword evidence="1" id="KW-0732">Signal</keyword>
<accession>A0A5S4YLB2</accession>
<comment type="caution">
    <text evidence="2">The sequence shown here is derived from an EMBL/GenBank/DDBJ whole genome shotgun (WGS) entry which is preliminary data.</text>
</comment>
<dbReference type="CDD" id="cd06325">
    <property type="entry name" value="PBP1_ABC_unchar_transporter"/>
    <property type="match status" value="1"/>
</dbReference>
<dbReference type="InterPro" id="IPR007487">
    <property type="entry name" value="ABC_transpt-TYRBP-like"/>
</dbReference>
<dbReference type="EMBL" id="VSTH01000210">
    <property type="protein sequence ID" value="TYO61109.1"/>
    <property type="molecule type" value="Genomic_DNA"/>
</dbReference>
<gene>
    <name evidence="2" type="ORF">FXV83_39990</name>
</gene>
<dbReference type="InterPro" id="IPR028082">
    <property type="entry name" value="Peripla_BP_I"/>
</dbReference>
<dbReference type="Pfam" id="PF04392">
    <property type="entry name" value="ABC_sub_bind"/>
    <property type="match status" value="1"/>
</dbReference>
<dbReference type="Proteomes" id="UP000324797">
    <property type="component" value="Unassembled WGS sequence"/>
</dbReference>
<dbReference type="AlphaFoldDB" id="A0A5S4YLB2"/>